<feature type="region of interest" description="Disordered" evidence="2">
    <location>
        <begin position="483"/>
        <end position="508"/>
    </location>
</feature>
<gene>
    <name evidence="4" type="ORF">SCF082_LOCUS10448</name>
</gene>
<feature type="region of interest" description="Disordered" evidence="2">
    <location>
        <begin position="225"/>
        <end position="252"/>
    </location>
</feature>
<dbReference type="Gene3D" id="4.10.60.10">
    <property type="entry name" value="Zinc finger, CCHC-type"/>
    <property type="match status" value="1"/>
</dbReference>
<dbReference type="SMART" id="SM00343">
    <property type="entry name" value="ZnF_C2HC"/>
    <property type="match status" value="1"/>
</dbReference>
<feature type="region of interest" description="Disordered" evidence="2">
    <location>
        <begin position="36"/>
        <end position="95"/>
    </location>
</feature>
<dbReference type="EMBL" id="CAXAMM010006113">
    <property type="protein sequence ID" value="CAK9009876.1"/>
    <property type="molecule type" value="Genomic_DNA"/>
</dbReference>
<dbReference type="InterPro" id="IPR001969">
    <property type="entry name" value="Aspartic_peptidase_AS"/>
</dbReference>
<dbReference type="SUPFAM" id="SSF57756">
    <property type="entry name" value="Retrovirus zinc finger-like domains"/>
    <property type="match status" value="1"/>
</dbReference>
<proteinExistence type="predicted"/>
<dbReference type="PROSITE" id="PS50158">
    <property type="entry name" value="ZF_CCHC"/>
    <property type="match status" value="1"/>
</dbReference>
<reference evidence="4 5" key="1">
    <citation type="submission" date="2024-02" db="EMBL/GenBank/DDBJ databases">
        <authorList>
            <person name="Chen Y."/>
            <person name="Shah S."/>
            <person name="Dougan E. K."/>
            <person name="Thang M."/>
            <person name="Chan C."/>
        </authorList>
    </citation>
    <scope>NUCLEOTIDE SEQUENCE [LARGE SCALE GENOMIC DNA]</scope>
</reference>
<accession>A0ABP0J6D7</accession>
<name>A0ABP0J6D7_9DINO</name>
<evidence type="ECO:0000313" key="4">
    <source>
        <dbReference type="EMBL" id="CAK9009876.1"/>
    </source>
</evidence>
<protein>
    <recommendedName>
        <fullName evidence="3">CCHC-type domain-containing protein</fullName>
    </recommendedName>
</protein>
<keyword evidence="1" id="KW-0862">Zinc</keyword>
<feature type="domain" description="CCHC-type" evidence="3">
    <location>
        <begin position="177"/>
        <end position="192"/>
    </location>
</feature>
<dbReference type="Proteomes" id="UP001642464">
    <property type="component" value="Unassembled WGS sequence"/>
</dbReference>
<comment type="caution">
    <text evidence="4">The sequence shown here is derived from an EMBL/GenBank/DDBJ whole genome shotgun (WGS) entry which is preliminary data.</text>
</comment>
<evidence type="ECO:0000313" key="5">
    <source>
        <dbReference type="Proteomes" id="UP001642464"/>
    </source>
</evidence>
<keyword evidence="1" id="KW-0863">Zinc-finger</keyword>
<evidence type="ECO:0000259" key="3">
    <source>
        <dbReference type="PROSITE" id="PS50158"/>
    </source>
</evidence>
<feature type="compositionally biased region" description="Low complexity" evidence="2">
    <location>
        <begin position="79"/>
        <end position="89"/>
    </location>
</feature>
<keyword evidence="5" id="KW-1185">Reference proteome</keyword>
<dbReference type="InterPro" id="IPR036875">
    <property type="entry name" value="Znf_CCHC_sf"/>
</dbReference>
<keyword evidence="1" id="KW-0479">Metal-binding</keyword>
<dbReference type="InterPro" id="IPR001878">
    <property type="entry name" value="Znf_CCHC"/>
</dbReference>
<organism evidence="4 5">
    <name type="scientific">Durusdinium trenchii</name>
    <dbReference type="NCBI Taxonomy" id="1381693"/>
    <lineage>
        <taxon>Eukaryota</taxon>
        <taxon>Sar</taxon>
        <taxon>Alveolata</taxon>
        <taxon>Dinophyceae</taxon>
        <taxon>Suessiales</taxon>
        <taxon>Symbiodiniaceae</taxon>
        <taxon>Durusdinium</taxon>
    </lineage>
</organism>
<evidence type="ECO:0000256" key="2">
    <source>
        <dbReference type="SAM" id="MobiDB-lite"/>
    </source>
</evidence>
<sequence length="666" mass="74647">MVATQAYEAFRRHLRKGAPDHCDPWLHEDKLGIKQEEKDFGLPDDAEAWDEWDDWWPDSEEPPADDEEDSKEDQDPKSKPSASTTSAAAGPQDMAMFQELYASQADDDWWEDDESWNWHAYVGTDDWSEPEADISKSADGMALEQRTWTEAQRAQAALRKDRGFGHVTGKGQPRPACFKCGSTQHLARECPDRMHPQFHKGKSKGYSSFYTDYSPVYDTYMIGKGKGKPKSKSPSRPAHLHAVWKGKGKSKNKALGRPAVNAYAMEPFYMNGLEIHESLTTEHLNAASSANVSPGEALIDSGATASAGPEESVKGLIQALLSFDPGASIDVQPYVTEATPKKAPPAPFDSSRAVYADPRDPRCQIHQWPCYNQHQAEESLMVTINQAILRPEDKHQVLENDHGRFWKSQMVNAQRSRYIMAKEDVNSLDFINENDIMAAENAEDPEQDQAIDHSLLDEDYMTFNQIKDKLSYSKLVSARHQAEQVSVNEYEPTEPDTAPEPASKRARGEEDDLLHLSWVEKLQVDAALEEQAFSLNQLVRENEDILTVTFEVEATSHRQRKTSPLARALARPVELTQEPEAILPDLNPPSDPTSEANELRFCACDKRWAAESREGSDSRFFGSELVSKSRQLRADDDVKGKIVSTPRSGEMTAVVIVQGLKLLSLM</sequence>
<feature type="compositionally biased region" description="Acidic residues" evidence="2">
    <location>
        <begin position="42"/>
        <end position="72"/>
    </location>
</feature>
<dbReference type="PROSITE" id="PS00141">
    <property type="entry name" value="ASP_PROTEASE"/>
    <property type="match status" value="1"/>
</dbReference>
<evidence type="ECO:0000256" key="1">
    <source>
        <dbReference type="PROSITE-ProRule" id="PRU00047"/>
    </source>
</evidence>
<dbReference type="Pfam" id="PF00098">
    <property type="entry name" value="zf-CCHC"/>
    <property type="match status" value="1"/>
</dbReference>